<evidence type="ECO:0000256" key="9">
    <source>
        <dbReference type="ARBA" id="ARBA00023316"/>
    </source>
</evidence>
<evidence type="ECO:0000259" key="12">
    <source>
        <dbReference type="Pfam" id="PF02875"/>
    </source>
</evidence>
<evidence type="ECO:0000256" key="4">
    <source>
        <dbReference type="ARBA" id="ARBA00022741"/>
    </source>
</evidence>
<dbReference type="HAMAP" id="MF_02019">
    <property type="entry name" value="MurF"/>
    <property type="match status" value="1"/>
</dbReference>
<evidence type="ECO:0000259" key="13">
    <source>
        <dbReference type="Pfam" id="PF08245"/>
    </source>
</evidence>
<evidence type="ECO:0000256" key="8">
    <source>
        <dbReference type="ARBA" id="ARBA00023306"/>
    </source>
</evidence>
<evidence type="ECO:0000256" key="3">
    <source>
        <dbReference type="ARBA" id="ARBA00022618"/>
    </source>
</evidence>
<dbReference type="InterPro" id="IPR013221">
    <property type="entry name" value="Mur_ligase_cen"/>
</dbReference>
<keyword evidence="4 10" id="KW-0547">Nucleotide-binding</keyword>
<dbReference type="SUPFAM" id="SSF53244">
    <property type="entry name" value="MurD-like peptide ligases, peptide-binding domain"/>
    <property type="match status" value="1"/>
</dbReference>
<feature type="binding site" evidence="10">
    <location>
        <begin position="97"/>
        <end position="103"/>
    </location>
    <ligand>
        <name>ATP</name>
        <dbReference type="ChEBI" id="CHEBI:30616"/>
    </ligand>
</feature>
<evidence type="ECO:0000256" key="5">
    <source>
        <dbReference type="ARBA" id="ARBA00022840"/>
    </source>
</evidence>
<keyword evidence="2 10" id="KW-0436">Ligase</keyword>
<dbReference type="RefSeq" id="WP_275109317.1">
    <property type="nucleotide sequence ID" value="NZ_JAKJSC010000001.1"/>
</dbReference>
<evidence type="ECO:0000256" key="7">
    <source>
        <dbReference type="ARBA" id="ARBA00022984"/>
    </source>
</evidence>
<evidence type="ECO:0000256" key="6">
    <source>
        <dbReference type="ARBA" id="ARBA00022960"/>
    </source>
</evidence>
<dbReference type="Gene3D" id="3.40.1390.10">
    <property type="entry name" value="MurE/MurF, N-terminal domain"/>
    <property type="match status" value="1"/>
</dbReference>
<dbReference type="Pfam" id="PF02875">
    <property type="entry name" value="Mur_ligase_C"/>
    <property type="match status" value="1"/>
</dbReference>
<comment type="caution">
    <text evidence="14">The sequence shown here is derived from an EMBL/GenBank/DDBJ whole genome shotgun (WGS) entry which is preliminary data.</text>
</comment>
<feature type="domain" description="Mur ligase C-terminal" evidence="12">
    <location>
        <begin position="303"/>
        <end position="419"/>
    </location>
</feature>
<keyword evidence="5 10" id="KW-0067">ATP-binding</keyword>
<evidence type="ECO:0000256" key="2">
    <source>
        <dbReference type="ARBA" id="ARBA00022598"/>
    </source>
</evidence>
<dbReference type="InterPro" id="IPR004101">
    <property type="entry name" value="Mur_ligase_C"/>
</dbReference>
<evidence type="ECO:0000256" key="1">
    <source>
        <dbReference type="ARBA" id="ARBA00022490"/>
    </source>
</evidence>
<protein>
    <recommendedName>
        <fullName evidence="10 11">UDP-N-acetylmuramoyl-tripeptide--D-alanyl-D-alanine ligase</fullName>
        <ecNumber evidence="10 11">6.3.2.10</ecNumber>
    </recommendedName>
    <alternativeName>
        <fullName evidence="10">D-alanyl-D-alanine-adding enzyme</fullName>
    </alternativeName>
</protein>
<evidence type="ECO:0000313" key="15">
    <source>
        <dbReference type="Proteomes" id="UP001528920"/>
    </source>
</evidence>
<dbReference type="EC" id="6.3.2.10" evidence="10 11"/>
<keyword evidence="6 10" id="KW-0133">Cell shape</keyword>
<comment type="subcellular location">
    <subcellularLocation>
        <location evidence="10 11">Cytoplasm</location>
    </subcellularLocation>
</comment>
<dbReference type="PANTHER" id="PTHR43024">
    <property type="entry name" value="UDP-N-ACETYLMURAMOYL-TRIPEPTIDE--D-ALANYL-D-ALANINE LIGASE"/>
    <property type="match status" value="1"/>
</dbReference>
<feature type="domain" description="Mur ligase central" evidence="13">
    <location>
        <begin position="95"/>
        <end position="279"/>
    </location>
</feature>
<reference evidence="14 15" key="1">
    <citation type="submission" date="2022-01" db="EMBL/GenBank/DDBJ databases">
        <title>Labilibaculum sp. nov, a marine bacterium isolated from Antarctica.</title>
        <authorList>
            <person name="Dai W."/>
        </authorList>
    </citation>
    <scope>NUCLEOTIDE SEQUENCE [LARGE SCALE GENOMIC DNA]</scope>
    <source>
        <strain evidence="14 15">DW002</strain>
    </source>
</reference>
<dbReference type="NCBIfam" id="TIGR01143">
    <property type="entry name" value="murF"/>
    <property type="match status" value="1"/>
</dbReference>
<sequence length="430" mass="48688">MEIALIYRLFKQYPQVVTDTRKIVSDSLFFALKGDNFNGNKFALSAVEKGCRFAIIDEKEYAIDDRFILVDDVLTCLQNLARMHRRELDIPILAITGTNGKTTTKELVFEVLKKKFNAIATLGNLNNHIGVPLTLLSMNEDTEFGIVEMGANHPKEIKFLCEIAEPNFGLITNVGKAHLEGFGSFEGVIKTKKELYDYMYKEKGKVFVNTDNPLLKEMLNDQEIVSYGNNEAAFSKAKFLQAEPYMVLELRSPKIGKLYVKTKLIGAYNFENALAAVTLGRFLGIDEIEIKNALEEYLPSNNRSQLKQTEKNVLFLDAYNANPTSMKVAVENFANMTRKGKVLILGDMLELGADAEKEHHDLLELIQEKQLQDVYLVGDLFCKVNVNDQFQTFAKTTDLIEVLEKANLQNQYILIKGSRGIRLEQVIEKL</sequence>
<keyword evidence="1 10" id="KW-0963">Cytoplasm</keyword>
<dbReference type="SUPFAM" id="SSF53623">
    <property type="entry name" value="MurD-like peptide ligases, catalytic domain"/>
    <property type="match status" value="1"/>
</dbReference>
<keyword evidence="7 10" id="KW-0573">Peptidoglycan synthesis</keyword>
<gene>
    <name evidence="10" type="primary">murF</name>
    <name evidence="14" type="ORF">L3049_08175</name>
</gene>
<dbReference type="SUPFAM" id="SSF63418">
    <property type="entry name" value="MurE/MurF N-terminal domain"/>
    <property type="match status" value="1"/>
</dbReference>
<comment type="function">
    <text evidence="10 11">Involved in cell wall formation. Catalyzes the final step in the synthesis of UDP-N-acetylmuramoyl-pentapeptide, the precursor of murein.</text>
</comment>
<evidence type="ECO:0000313" key="14">
    <source>
        <dbReference type="EMBL" id="MDE5417982.1"/>
    </source>
</evidence>
<comment type="similarity">
    <text evidence="10">Belongs to the MurCDEF family. MurF subfamily.</text>
</comment>
<dbReference type="EMBL" id="JAKJSC010000001">
    <property type="protein sequence ID" value="MDE5417982.1"/>
    <property type="molecule type" value="Genomic_DNA"/>
</dbReference>
<dbReference type="PANTHER" id="PTHR43024:SF1">
    <property type="entry name" value="UDP-N-ACETYLMURAMOYL-TRIPEPTIDE--D-ALANYL-D-ALANINE LIGASE"/>
    <property type="match status" value="1"/>
</dbReference>
<keyword evidence="9 10" id="KW-0961">Cell wall biogenesis/degradation</keyword>
<dbReference type="Gene3D" id="3.40.1190.10">
    <property type="entry name" value="Mur-like, catalytic domain"/>
    <property type="match status" value="1"/>
</dbReference>
<name>A0ABT5VRC6_9BACT</name>
<comment type="pathway">
    <text evidence="10 11">Cell wall biogenesis; peptidoglycan biosynthesis.</text>
</comment>
<dbReference type="InterPro" id="IPR035911">
    <property type="entry name" value="MurE/MurF_N"/>
</dbReference>
<keyword evidence="8 10" id="KW-0131">Cell cycle</keyword>
<evidence type="ECO:0000256" key="11">
    <source>
        <dbReference type="RuleBase" id="RU004136"/>
    </source>
</evidence>
<dbReference type="Pfam" id="PF08245">
    <property type="entry name" value="Mur_ligase_M"/>
    <property type="match status" value="1"/>
</dbReference>
<accession>A0ABT5VRC6</accession>
<evidence type="ECO:0000256" key="10">
    <source>
        <dbReference type="HAMAP-Rule" id="MF_02019"/>
    </source>
</evidence>
<dbReference type="Gene3D" id="3.90.190.20">
    <property type="entry name" value="Mur ligase, C-terminal domain"/>
    <property type="match status" value="1"/>
</dbReference>
<organism evidence="14 15">
    <name type="scientific">Paralabilibaculum antarcticum</name>
    <dbReference type="NCBI Taxonomy" id="2912572"/>
    <lineage>
        <taxon>Bacteria</taxon>
        <taxon>Pseudomonadati</taxon>
        <taxon>Bacteroidota</taxon>
        <taxon>Bacteroidia</taxon>
        <taxon>Marinilabiliales</taxon>
        <taxon>Marinifilaceae</taxon>
        <taxon>Paralabilibaculum</taxon>
    </lineage>
</organism>
<dbReference type="InterPro" id="IPR036615">
    <property type="entry name" value="Mur_ligase_C_dom_sf"/>
</dbReference>
<keyword evidence="3 10" id="KW-0132">Cell division</keyword>
<dbReference type="GO" id="GO:0016874">
    <property type="term" value="F:ligase activity"/>
    <property type="evidence" value="ECO:0007669"/>
    <property type="project" value="UniProtKB-KW"/>
</dbReference>
<dbReference type="InterPro" id="IPR005863">
    <property type="entry name" value="UDP-N-AcMur_synth"/>
</dbReference>
<dbReference type="Proteomes" id="UP001528920">
    <property type="component" value="Unassembled WGS sequence"/>
</dbReference>
<comment type="catalytic activity">
    <reaction evidence="10 11">
        <text>D-alanyl-D-alanine + UDP-N-acetyl-alpha-D-muramoyl-L-alanyl-gamma-D-glutamyl-meso-2,6-diaminopimelate + ATP = UDP-N-acetyl-alpha-D-muramoyl-L-alanyl-gamma-D-glutamyl-meso-2,6-diaminopimeloyl-D-alanyl-D-alanine + ADP + phosphate + H(+)</text>
        <dbReference type="Rhea" id="RHEA:28374"/>
        <dbReference type="ChEBI" id="CHEBI:15378"/>
        <dbReference type="ChEBI" id="CHEBI:30616"/>
        <dbReference type="ChEBI" id="CHEBI:43474"/>
        <dbReference type="ChEBI" id="CHEBI:57822"/>
        <dbReference type="ChEBI" id="CHEBI:61386"/>
        <dbReference type="ChEBI" id="CHEBI:83905"/>
        <dbReference type="ChEBI" id="CHEBI:456216"/>
        <dbReference type="EC" id="6.3.2.10"/>
    </reaction>
</comment>
<dbReference type="InterPro" id="IPR051046">
    <property type="entry name" value="MurCDEF_CellWall_CoF430Synth"/>
</dbReference>
<proteinExistence type="inferred from homology"/>
<dbReference type="InterPro" id="IPR036565">
    <property type="entry name" value="Mur-like_cat_sf"/>
</dbReference>
<keyword evidence="15" id="KW-1185">Reference proteome</keyword>